<dbReference type="PATRIC" id="fig|913084.3.peg.212"/>
<evidence type="ECO:0000256" key="6">
    <source>
        <dbReference type="RuleBase" id="RU361187"/>
    </source>
</evidence>
<evidence type="ECO:0000256" key="2">
    <source>
        <dbReference type="ARBA" id="ARBA00022729"/>
    </source>
</evidence>
<dbReference type="PIRSF" id="PIRSF025414">
    <property type="entry name" value="Alpha-L-arabinofuranosidase"/>
    <property type="match status" value="1"/>
</dbReference>
<evidence type="ECO:0000256" key="5">
    <source>
        <dbReference type="PIRSR" id="PIRSR606710-2"/>
    </source>
</evidence>
<organism evidence="7 8">
    <name type="scientific">Salmonella enterica subsp. enterica serovar Urbana str. R8-2977</name>
    <dbReference type="NCBI Taxonomy" id="913084"/>
    <lineage>
        <taxon>Bacteria</taxon>
        <taxon>Pseudomonadati</taxon>
        <taxon>Pseudomonadota</taxon>
        <taxon>Gammaproteobacteria</taxon>
        <taxon>Enterobacterales</taxon>
        <taxon>Enterobacteriaceae</taxon>
        <taxon>Salmonella</taxon>
    </lineage>
</organism>
<dbReference type="CDD" id="cd18817">
    <property type="entry name" value="GH43f_LbAraf43-like"/>
    <property type="match status" value="1"/>
</dbReference>
<dbReference type="Pfam" id="PF04616">
    <property type="entry name" value="Glyco_hydro_43"/>
    <property type="match status" value="1"/>
</dbReference>
<evidence type="ECO:0000256" key="4">
    <source>
        <dbReference type="ARBA" id="ARBA00023295"/>
    </source>
</evidence>
<evidence type="ECO:0000313" key="8">
    <source>
        <dbReference type="Proteomes" id="UP000004776"/>
    </source>
</evidence>
<comment type="similarity">
    <text evidence="1 6">Belongs to the glycosyl hydrolase 43 family.</text>
</comment>
<feature type="site" description="Important for catalytic activity, responsible for pKa modulation of the active site Glu and correct orientation of both the proton donor and substrate" evidence="5">
    <location>
        <position position="146"/>
    </location>
</feature>
<sequence length="329" mass="37856">MANWPNPFIEQRADPFILRDGSDYYFIASVPEYDRLEIRRADSLEGLRAADPVVVWRKPESGPMSQLIWAPEMHRINGKWYIYFAATHTQALSFAATHTQALQALDKLGMFQHRMFALECADADPLTGKWTEKGQIKTPFDTFALDATTFYHQGKQWYLWAQKAPDIAGNSNTYLAELENPWTLKGEPVRLSKPEYDWECRGFWVNEGPAVVVHGDKLFISYSASATDENYCMGLLWINVNDDPRDPANWHKSPRPVFTTSYENRQYGPGHNSFTQTPEGEDVLVYHARNYTEIEGDPLYDPNRHTRLKRVRWDENGMPDFGVPPADTI</sequence>
<dbReference type="InterPro" id="IPR023296">
    <property type="entry name" value="Glyco_hydro_beta-prop_sf"/>
</dbReference>
<dbReference type="Proteomes" id="UP000004776">
    <property type="component" value="Unassembled WGS sequence"/>
</dbReference>
<dbReference type="GO" id="GO:0005975">
    <property type="term" value="P:carbohydrate metabolic process"/>
    <property type="evidence" value="ECO:0007669"/>
    <property type="project" value="InterPro"/>
</dbReference>
<accession>G5RQG2</accession>
<dbReference type="SUPFAM" id="SSF75005">
    <property type="entry name" value="Arabinanase/levansucrase/invertase"/>
    <property type="match status" value="1"/>
</dbReference>
<name>G5RQG2_SALET</name>
<evidence type="ECO:0000256" key="1">
    <source>
        <dbReference type="ARBA" id="ARBA00009865"/>
    </source>
</evidence>
<dbReference type="GO" id="GO:0004553">
    <property type="term" value="F:hydrolase activity, hydrolyzing O-glycosyl compounds"/>
    <property type="evidence" value="ECO:0007669"/>
    <property type="project" value="InterPro"/>
</dbReference>
<dbReference type="PANTHER" id="PTHR43817">
    <property type="entry name" value="GLYCOSYL HYDROLASE"/>
    <property type="match status" value="1"/>
</dbReference>
<proteinExistence type="inferred from homology"/>
<dbReference type="Gene3D" id="2.115.10.20">
    <property type="entry name" value="Glycosyl hydrolase domain, family 43"/>
    <property type="match status" value="1"/>
</dbReference>
<evidence type="ECO:0000256" key="3">
    <source>
        <dbReference type="ARBA" id="ARBA00022801"/>
    </source>
</evidence>
<evidence type="ECO:0000313" key="7">
    <source>
        <dbReference type="EMBL" id="EHD07263.1"/>
    </source>
</evidence>
<dbReference type="AlphaFoldDB" id="G5RQG2"/>
<keyword evidence="4 6" id="KW-0326">Glycosidase</keyword>
<reference evidence="7 8" key="1">
    <citation type="journal article" date="2011" name="BMC Genomics">
        <title>Genome sequencing reveals diversification of virulence factor content and possible host adaptation in distinct subpopulations of Salmonella enterica.</title>
        <authorList>
            <person name="den Bakker H.C."/>
            <person name="Moreno Switt A.I."/>
            <person name="Govoni G."/>
            <person name="Cummings C.A."/>
            <person name="Ranieri M.L."/>
            <person name="Degoricija L."/>
            <person name="Hoelzer K."/>
            <person name="Rodriguez-Rivera L.D."/>
            <person name="Brown S."/>
            <person name="Bolchacova E."/>
            <person name="Furtado M.R."/>
            <person name="Wiedmann M."/>
        </authorList>
    </citation>
    <scope>NUCLEOTIDE SEQUENCE [LARGE SCALE GENOMIC DNA]</scope>
    <source>
        <strain evidence="7 8">R8-2977</strain>
    </source>
</reference>
<dbReference type="EMBL" id="AFCW01000116">
    <property type="protein sequence ID" value="EHD07263.1"/>
    <property type="molecule type" value="Genomic_DNA"/>
</dbReference>
<dbReference type="InterPro" id="IPR006710">
    <property type="entry name" value="Glyco_hydro_43"/>
</dbReference>
<comment type="caution">
    <text evidence="7">The sequence shown here is derived from an EMBL/GenBank/DDBJ whole genome shotgun (WGS) entry which is preliminary data.</text>
</comment>
<protein>
    <submittedName>
        <fullName evidence="7">Alpha-L-arabinofuranosidase 2</fullName>
    </submittedName>
</protein>
<gene>
    <name evidence="7" type="ORF">LTSEURB_0280</name>
</gene>
<dbReference type="InterPro" id="IPR016828">
    <property type="entry name" value="Alpha-L-arabinofuranosidase"/>
</dbReference>
<dbReference type="PANTHER" id="PTHR43817:SF1">
    <property type="entry name" value="HYDROLASE, FAMILY 43, PUTATIVE (AFU_ORTHOLOGUE AFUA_3G01660)-RELATED"/>
    <property type="match status" value="1"/>
</dbReference>
<keyword evidence="2" id="KW-0732">Signal</keyword>
<keyword evidence="3 6" id="KW-0378">Hydrolase</keyword>